<dbReference type="EMBL" id="QGKL01000011">
    <property type="protein sequence ID" value="PWQ98565.1"/>
    <property type="molecule type" value="Genomic_DNA"/>
</dbReference>
<evidence type="ECO:0000313" key="3">
    <source>
        <dbReference type="EMBL" id="PWQ98565.1"/>
    </source>
</evidence>
<dbReference type="Pfam" id="PF11202">
    <property type="entry name" value="StiP"/>
    <property type="match status" value="1"/>
</dbReference>
<organism evidence="3 4">
    <name type="scientific">Leucothrix arctica</name>
    <dbReference type="NCBI Taxonomy" id="1481894"/>
    <lineage>
        <taxon>Bacteria</taxon>
        <taxon>Pseudomonadati</taxon>
        <taxon>Pseudomonadota</taxon>
        <taxon>Gammaproteobacteria</taxon>
        <taxon>Thiotrichales</taxon>
        <taxon>Thiotrichaceae</taxon>
        <taxon>Leucothrix</taxon>
    </lineage>
</organism>
<proteinExistence type="predicted"/>
<comment type="caution">
    <text evidence="3">The sequence shown here is derived from an EMBL/GenBank/DDBJ whole genome shotgun (WGS) entry which is preliminary data.</text>
</comment>
<sequence length="362" mass="40675">MKTTDLTFITGSYTEQDCRFLLQPIQLTMLSVEEKERQLQSGKKHYSEMVSQEAAPSRAYLDVFYALVEQYRHRLAQEIADLAYQVNQLKGGQVTVVSLARAGTPIGVLLTRALRHYYGSEVEHYSVSIVRDKGIDEAALEYIEAAGRPAESIIFADGWTAKGVITHELKTAVAHWNAHHDYQIPDDLCVVSDIGGTADIVATTEDYVIPSGILNSTVSGLISRSILLAQYHGFHQCVMYTELQEHDLSNWFVDEVSGLFKQCQPRQIQVAQVSAEQRRAVMLEYIEGLMAKYDVKDRNRIKPGIAEATRVMLRRIPRLLIVRDLKDENVNHLVLLAKDKGVKVLEDARMPFNAVSLIADAI</sequence>
<evidence type="ECO:0000259" key="1">
    <source>
        <dbReference type="Pfam" id="PF11202"/>
    </source>
</evidence>
<dbReference type="InterPro" id="IPR011215">
    <property type="entry name" value="StiP_N"/>
</dbReference>
<dbReference type="InterPro" id="IPR028157">
    <property type="entry name" value="PELOTA_dom"/>
</dbReference>
<keyword evidence="4" id="KW-1185">Reference proteome</keyword>
<feature type="domain" description="PELOTA RNA-binding" evidence="2">
    <location>
        <begin position="284"/>
        <end position="359"/>
    </location>
</feature>
<dbReference type="OrthoDB" id="1663315at2"/>
<evidence type="ECO:0000259" key="2">
    <source>
        <dbReference type="Pfam" id="PF15608"/>
    </source>
</evidence>
<dbReference type="Pfam" id="PF15608">
    <property type="entry name" value="PELOTA_1"/>
    <property type="match status" value="1"/>
</dbReference>
<dbReference type="Proteomes" id="UP000245506">
    <property type="component" value="Unassembled WGS sequence"/>
</dbReference>
<dbReference type="PIRSF" id="PIRSF020979">
    <property type="entry name" value="UCP020979"/>
    <property type="match status" value="1"/>
</dbReference>
<dbReference type="AlphaFoldDB" id="A0A317CJ25"/>
<accession>A0A317CJ25</accession>
<evidence type="ECO:0000313" key="4">
    <source>
        <dbReference type="Proteomes" id="UP000245506"/>
    </source>
</evidence>
<name>A0A317CJ25_9GAMM</name>
<dbReference type="InterPro" id="IPR048336">
    <property type="entry name" value="StiP-like"/>
</dbReference>
<gene>
    <name evidence="3" type="ORF">DKT75_03685</name>
</gene>
<reference evidence="3 4" key="1">
    <citation type="submission" date="2018-05" db="EMBL/GenBank/DDBJ databases">
        <title>Leucothrix arctica sp. nov., isolated from Arctic seawater.</title>
        <authorList>
            <person name="Choi A."/>
            <person name="Baek K."/>
        </authorList>
    </citation>
    <scope>NUCLEOTIDE SEQUENCE [LARGE SCALE GENOMIC DNA]</scope>
    <source>
        <strain evidence="3 4">IMCC9719</strain>
    </source>
</reference>
<feature type="domain" description="Cysteine protease StiP N-terminal" evidence="1">
    <location>
        <begin position="11"/>
        <end position="256"/>
    </location>
</feature>
<dbReference type="RefSeq" id="WP_109822083.1">
    <property type="nucleotide sequence ID" value="NZ_QGKL01000011.1"/>
</dbReference>
<protein>
    <submittedName>
        <fullName evidence="3">Uncharacterized protein</fullName>
    </submittedName>
</protein>